<dbReference type="InterPro" id="IPR050867">
    <property type="entry name" value="NiFe/NiFeSe_hydrgnase_LSU"/>
</dbReference>
<evidence type="ECO:0000256" key="1">
    <source>
        <dbReference type="ARBA" id="ARBA00001967"/>
    </source>
</evidence>
<name>A0ABY3T637_9GAMM</name>
<dbReference type="EMBL" id="CP091244">
    <property type="protein sequence ID" value="UJS26534.1"/>
    <property type="molecule type" value="Genomic_DNA"/>
</dbReference>
<dbReference type="Pfam" id="PF00374">
    <property type="entry name" value="NiFeSe_Hases"/>
    <property type="match status" value="2"/>
</dbReference>
<accession>A0ABY3T637</accession>
<evidence type="ECO:0000256" key="4">
    <source>
        <dbReference type="ARBA" id="ARBA00022596"/>
    </source>
</evidence>
<evidence type="ECO:0000256" key="5">
    <source>
        <dbReference type="ARBA" id="ARBA00022723"/>
    </source>
</evidence>
<keyword evidence="5" id="KW-0479">Metal-binding</keyword>
<comment type="cofactor">
    <cofactor evidence="1">
        <name>Ni(2+)</name>
        <dbReference type="ChEBI" id="CHEBI:49786"/>
    </cofactor>
</comment>
<comment type="similarity">
    <text evidence="3">Belongs to the [NiFe]/[NiFeSe] hydrogenase large subunit family.</text>
</comment>
<dbReference type="PROSITE" id="PS00507">
    <property type="entry name" value="NI_HGENASE_L_1"/>
    <property type="match status" value="1"/>
</dbReference>
<evidence type="ECO:0000313" key="8">
    <source>
        <dbReference type="Proteomes" id="UP001054801"/>
    </source>
</evidence>
<evidence type="ECO:0000256" key="3">
    <source>
        <dbReference type="ARBA" id="ARBA00009292"/>
    </source>
</evidence>
<keyword evidence="4" id="KW-0533">Nickel</keyword>
<proteinExistence type="inferred from homology"/>
<sequence>MIQTAVRVIVPPFFYAFVAGTSMNSTRTLIGPFNRVEGDLEIQLDMDTDRVREAWVRVPMYRGFEQILQGKTPDDALIITPRICGICSVSQSVAAAYALADMANVTAPPNGQHCLNLLLACENLADHLTHFYLFFMPDFARAVYAGESWYAATAERFTAIKGTASRDVLPARAAFLHLMGTLGGHWPHTLNLQLGGVSKGVDSREKVRLLAIVQQFRRFLETTLFGDTLEVVAALDSVAALENWRGQAAPHSSDFRHFLHIANALQLDKLGRATDRFMSYGAYHLFAQGVWQPETGSVQAIPFEQIREDLHASWMSGSDEPLHPSQGVTLPNYDKTDAYSWNKAPRLAGEVVETGALARQMVDGHPLIRALVAQSGGNVQNRVIARLLELALVVPQMEQWIKSIQPGEAFFQPAQLPADASGVGLVEAARGSLGHWVTVRNKHILNYQIVAPTSWNFSPRDREGMPGALEQALVNVPIRAGETEPVSVQHIVRSFDPCMVCTAH</sequence>
<dbReference type="PANTHER" id="PTHR42958:SF4">
    <property type="entry name" value="HYDROGENASE EXPRESSION_FORMATION PROTEIN HUPK"/>
    <property type="match status" value="1"/>
</dbReference>
<keyword evidence="6" id="KW-0560">Oxidoreductase</keyword>
<dbReference type="RefSeq" id="WP_236501934.1">
    <property type="nucleotide sequence ID" value="NZ_CP091244.1"/>
</dbReference>
<dbReference type="InterPro" id="IPR029014">
    <property type="entry name" value="NiFe-Hase_large"/>
</dbReference>
<dbReference type="InterPro" id="IPR001501">
    <property type="entry name" value="Ni-dep_hyd_lsu"/>
</dbReference>
<dbReference type="Proteomes" id="UP001054801">
    <property type="component" value="Chromosome"/>
</dbReference>
<reference evidence="7" key="1">
    <citation type="journal article" date="2022" name="Microorganisms">
        <title>Two New Species of Filamentous Sulfur Bacteria of the Genus Thiothrix, Thiothrix winogradskyi sp. nov. and 'Candidatus Thiothrix sulfatifontis' sp. nov.</title>
        <authorList>
            <person name="Ravin N.V."/>
            <person name="Rossetti S."/>
            <person name="Beletsky A.V."/>
            <person name="Kadnikov V.V."/>
            <person name="Rudenko T.S."/>
            <person name="Smolyakov D.D."/>
            <person name="Moskvitina M.I."/>
            <person name="Gureeva M.V."/>
            <person name="Mardanov A.V."/>
            <person name="Grabovich M.Y."/>
        </authorList>
    </citation>
    <scope>NUCLEOTIDE SEQUENCE</scope>
    <source>
        <strain evidence="7">CT3</strain>
    </source>
</reference>
<comment type="subcellular location">
    <subcellularLocation>
        <location evidence="2">Cell envelope</location>
    </subcellularLocation>
</comment>
<evidence type="ECO:0000256" key="6">
    <source>
        <dbReference type="ARBA" id="ARBA00023002"/>
    </source>
</evidence>
<dbReference type="SUPFAM" id="SSF56762">
    <property type="entry name" value="HydB/Nqo4-like"/>
    <property type="match status" value="1"/>
</dbReference>
<organism evidence="7 8">
    <name type="scientific">Thiothrix winogradskyi</name>
    <dbReference type="NCBI Taxonomy" id="96472"/>
    <lineage>
        <taxon>Bacteria</taxon>
        <taxon>Pseudomonadati</taxon>
        <taxon>Pseudomonadota</taxon>
        <taxon>Gammaproteobacteria</taxon>
        <taxon>Thiotrichales</taxon>
        <taxon>Thiotrichaceae</taxon>
        <taxon>Thiothrix</taxon>
    </lineage>
</organism>
<dbReference type="InterPro" id="IPR018194">
    <property type="entry name" value="Ni-dep_hyd_lsu_Ni_BS"/>
</dbReference>
<evidence type="ECO:0000313" key="7">
    <source>
        <dbReference type="EMBL" id="UJS26534.1"/>
    </source>
</evidence>
<dbReference type="PANTHER" id="PTHR42958">
    <property type="entry name" value="HYDROGENASE-2 LARGE CHAIN"/>
    <property type="match status" value="1"/>
</dbReference>
<keyword evidence="8" id="KW-1185">Reference proteome</keyword>
<gene>
    <name evidence="7" type="ORF">L2Y54_10950</name>
</gene>
<dbReference type="Gene3D" id="1.10.645.10">
    <property type="entry name" value="Cytochrome-c3 Hydrogenase, chain B"/>
    <property type="match status" value="1"/>
</dbReference>
<evidence type="ECO:0000256" key="2">
    <source>
        <dbReference type="ARBA" id="ARBA00004196"/>
    </source>
</evidence>
<protein>
    <submittedName>
        <fullName evidence="7">Nickel-dependent hydrogenase large subunit</fullName>
    </submittedName>
</protein>